<dbReference type="GeneID" id="17249802"/>
<feature type="domain" description="Histone deacetylase" evidence="4">
    <location>
        <begin position="169"/>
        <end position="259"/>
    </location>
</feature>
<dbReference type="PaxDb" id="2903-EOD03651"/>
<dbReference type="SUPFAM" id="SSF52768">
    <property type="entry name" value="Arginase/deacetylase"/>
    <property type="match status" value="2"/>
</dbReference>
<dbReference type="HOGENOM" id="CLU_007727_7_4_1"/>
<sequence length="350" mass="39476">MSRASGKQRVCYFYDSDIGNYYYGQGHPMKPHRIRMAHNLLLNYGLYKKMEIYRPSPATFDELRKFHSDEYMRFLRHITPDNMGEYTKQMQRFNVGEDCPVFEGLYQFCQASSGGSIGGAVKLNKGTSDIAINWAGGLHHAKNKLRPLLASRGARPAPSPPKRSPPSPLPLQDGIDDASYASIFKPVIGQIMQMYQPGAIVLQCGADSLCGDRLGCFNLTIRGHAECVRFVLQQKVPTLILGGGGYTIRNVSRCWTYESAVVLNEEISDDLPYNDYYEYYGPDYKLHYAPSGMENLNIPENLEKIKSKVFEHLRQLQPAPNDDPDVRVSQRGGDERQEHGAEFYSGRPGE</sequence>
<dbReference type="Proteomes" id="UP000013827">
    <property type="component" value="Unassembled WGS sequence"/>
</dbReference>
<dbReference type="AlphaFoldDB" id="A0A0D3HXB6"/>
<accession>A0A0D3HXB6</accession>
<reference evidence="6" key="1">
    <citation type="journal article" date="2013" name="Nature">
        <title>Pan genome of the phytoplankton Emiliania underpins its global distribution.</title>
        <authorList>
            <person name="Read B.A."/>
            <person name="Kegel J."/>
            <person name="Klute M.J."/>
            <person name="Kuo A."/>
            <person name="Lefebvre S.C."/>
            <person name="Maumus F."/>
            <person name="Mayer C."/>
            <person name="Miller J."/>
            <person name="Monier A."/>
            <person name="Salamov A."/>
            <person name="Young J."/>
            <person name="Aguilar M."/>
            <person name="Claverie J.M."/>
            <person name="Frickenhaus S."/>
            <person name="Gonzalez K."/>
            <person name="Herman E.K."/>
            <person name="Lin Y.C."/>
            <person name="Napier J."/>
            <person name="Ogata H."/>
            <person name="Sarno A.F."/>
            <person name="Shmutz J."/>
            <person name="Schroeder D."/>
            <person name="de Vargas C."/>
            <person name="Verret F."/>
            <person name="von Dassow P."/>
            <person name="Valentin K."/>
            <person name="Van de Peer Y."/>
            <person name="Wheeler G."/>
            <person name="Dacks J.B."/>
            <person name="Delwiche C.F."/>
            <person name="Dyhrman S.T."/>
            <person name="Glockner G."/>
            <person name="John U."/>
            <person name="Richards T."/>
            <person name="Worden A.Z."/>
            <person name="Zhang X."/>
            <person name="Grigoriev I.V."/>
            <person name="Allen A.E."/>
            <person name="Bidle K."/>
            <person name="Borodovsky M."/>
            <person name="Bowler C."/>
            <person name="Brownlee C."/>
            <person name="Cock J.M."/>
            <person name="Elias M."/>
            <person name="Gladyshev V.N."/>
            <person name="Groth M."/>
            <person name="Guda C."/>
            <person name="Hadaegh A."/>
            <person name="Iglesias-Rodriguez M.D."/>
            <person name="Jenkins J."/>
            <person name="Jones B.M."/>
            <person name="Lawson T."/>
            <person name="Leese F."/>
            <person name="Lindquist E."/>
            <person name="Lobanov A."/>
            <person name="Lomsadze A."/>
            <person name="Malik S.B."/>
            <person name="Marsh M.E."/>
            <person name="Mackinder L."/>
            <person name="Mock T."/>
            <person name="Mueller-Roeber B."/>
            <person name="Pagarete A."/>
            <person name="Parker M."/>
            <person name="Probert I."/>
            <person name="Quesneville H."/>
            <person name="Raines C."/>
            <person name="Rensing S.A."/>
            <person name="Riano-Pachon D.M."/>
            <person name="Richier S."/>
            <person name="Rokitta S."/>
            <person name="Shiraiwa Y."/>
            <person name="Soanes D.M."/>
            <person name="van der Giezen M."/>
            <person name="Wahlund T.M."/>
            <person name="Williams B."/>
            <person name="Wilson W."/>
            <person name="Wolfe G."/>
            <person name="Wurch L.L."/>
        </authorList>
    </citation>
    <scope>NUCLEOTIDE SEQUENCE</scope>
</reference>
<feature type="binding site" evidence="2">
    <location>
        <position position="207"/>
    </location>
    <ligand>
        <name>a divalent metal cation</name>
        <dbReference type="ChEBI" id="CHEBI:60240"/>
    </ligand>
</feature>
<dbReference type="PANTHER" id="PTHR10625:SF10">
    <property type="entry name" value="HISTONE DEACETYLASE HDAC1"/>
    <property type="match status" value="1"/>
</dbReference>
<keyword evidence="2" id="KW-0479">Metal-binding</keyword>
<feature type="compositionally biased region" description="Basic and acidic residues" evidence="3">
    <location>
        <begin position="324"/>
        <end position="341"/>
    </location>
</feature>
<reference evidence="5" key="2">
    <citation type="submission" date="2024-10" db="UniProtKB">
        <authorList>
            <consortium name="EnsemblProtists"/>
        </authorList>
    </citation>
    <scope>IDENTIFICATION</scope>
</reference>
<feature type="region of interest" description="Disordered" evidence="3">
    <location>
        <begin position="316"/>
        <end position="350"/>
    </location>
</feature>
<dbReference type="Gene3D" id="3.40.800.20">
    <property type="entry name" value="Histone deacetylase domain"/>
    <property type="match status" value="2"/>
</dbReference>
<name>A0A0D3HXB6_EMIH1</name>
<feature type="region of interest" description="Disordered" evidence="3">
    <location>
        <begin position="151"/>
        <end position="171"/>
    </location>
</feature>
<dbReference type="GO" id="GO:0040029">
    <property type="term" value="P:epigenetic regulation of gene expression"/>
    <property type="evidence" value="ECO:0007669"/>
    <property type="project" value="TreeGrafter"/>
</dbReference>
<dbReference type="InterPro" id="IPR023801">
    <property type="entry name" value="His_deacetylse_dom"/>
</dbReference>
<protein>
    <recommendedName>
        <fullName evidence="4">Histone deacetylase domain-containing protein</fullName>
    </recommendedName>
</protein>
<feature type="active site" description="Proton acceptor" evidence="1">
    <location>
        <position position="140"/>
    </location>
</feature>
<dbReference type="PIRSF" id="PIRSF037913">
    <property type="entry name" value="His_deacetylse_1"/>
    <property type="match status" value="1"/>
</dbReference>
<dbReference type="STRING" id="2903.R1CYL8"/>
<dbReference type="RefSeq" id="XP_005756080.1">
    <property type="nucleotide sequence ID" value="XM_005756023.1"/>
</dbReference>
<evidence type="ECO:0000256" key="2">
    <source>
        <dbReference type="PIRSR" id="PIRSR037913-3"/>
    </source>
</evidence>
<proteinExistence type="predicted"/>
<dbReference type="InterPro" id="IPR037138">
    <property type="entry name" value="His_deacetylse_dom_sf"/>
</dbReference>
<organism evidence="5 6">
    <name type="scientific">Emiliania huxleyi (strain CCMP1516)</name>
    <dbReference type="NCBI Taxonomy" id="280463"/>
    <lineage>
        <taxon>Eukaryota</taxon>
        <taxon>Haptista</taxon>
        <taxon>Haptophyta</taxon>
        <taxon>Prymnesiophyceae</taxon>
        <taxon>Isochrysidales</taxon>
        <taxon>Noelaerhabdaceae</taxon>
        <taxon>Emiliania</taxon>
    </lineage>
</organism>
<evidence type="ECO:0000313" key="6">
    <source>
        <dbReference type="Proteomes" id="UP000013827"/>
    </source>
</evidence>
<dbReference type="eggNOG" id="KOG1342">
    <property type="taxonomic scope" value="Eukaryota"/>
</dbReference>
<dbReference type="PANTHER" id="PTHR10625">
    <property type="entry name" value="HISTONE DEACETYLASE HDAC1-RELATED"/>
    <property type="match status" value="1"/>
</dbReference>
<dbReference type="EnsemblProtists" id="EOD03651">
    <property type="protein sequence ID" value="EOD03651"/>
    <property type="gene ID" value="EMIHUDRAFT_460301"/>
</dbReference>
<dbReference type="GO" id="GO:0046872">
    <property type="term" value="F:metal ion binding"/>
    <property type="evidence" value="ECO:0007669"/>
    <property type="project" value="UniProtKB-KW"/>
</dbReference>
<dbReference type="InterPro" id="IPR023696">
    <property type="entry name" value="Ureohydrolase_dom_sf"/>
</dbReference>
<dbReference type="PRINTS" id="PR01271">
    <property type="entry name" value="HISDACETLASE"/>
</dbReference>
<evidence type="ECO:0000313" key="5">
    <source>
        <dbReference type="EnsemblProtists" id="EOD03651"/>
    </source>
</evidence>
<dbReference type="GO" id="GO:0004407">
    <property type="term" value="F:histone deacetylase activity"/>
    <property type="evidence" value="ECO:0007669"/>
    <property type="project" value="InterPro"/>
</dbReference>
<dbReference type="Pfam" id="PF00850">
    <property type="entry name" value="Hist_deacetyl"/>
    <property type="match status" value="2"/>
</dbReference>
<feature type="compositionally biased region" description="Pro residues" evidence="3">
    <location>
        <begin position="157"/>
        <end position="169"/>
    </location>
</feature>
<evidence type="ECO:0000256" key="1">
    <source>
        <dbReference type="PIRSR" id="PIRSR037913-1"/>
    </source>
</evidence>
<keyword evidence="6" id="KW-1185">Reference proteome</keyword>
<dbReference type="InterPro" id="IPR003084">
    <property type="entry name" value="HDAC_I/II"/>
</dbReference>
<dbReference type="KEGG" id="ehx:EMIHUDRAFT_460301"/>
<feature type="domain" description="Histone deacetylase" evidence="4">
    <location>
        <begin position="27"/>
        <end position="143"/>
    </location>
</feature>
<evidence type="ECO:0000256" key="3">
    <source>
        <dbReference type="SAM" id="MobiDB-lite"/>
    </source>
</evidence>
<evidence type="ECO:0000259" key="4">
    <source>
        <dbReference type="Pfam" id="PF00850"/>
    </source>
</evidence>